<protein>
    <submittedName>
        <fullName evidence="1">Uncharacterized protein</fullName>
    </submittedName>
</protein>
<organism evidence="1 2">
    <name type="scientific">Chryseobacterium pennae</name>
    <dbReference type="NCBI Taxonomy" id="2258962"/>
    <lineage>
        <taxon>Bacteria</taxon>
        <taxon>Pseudomonadati</taxon>
        <taxon>Bacteroidota</taxon>
        <taxon>Flavobacteriia</taxon>
        <taxon>Flavobacteriales</taxon>
        <taxon>Weeksellaceae</taxon>
        <taxon>Chryseobacterium group</taxon>
        <taxon>Chryseobacterium</taxon>
    </lineage>
</organism>
<comment type="caution">
    <text evidence="1">The sequence shown here is derived from an EMBL/GenBank/DDBJ whole genome shotgun (WGS) entry which is preliminary data.</text>
</comment>
<dbReference type="Proteomes" id="UP000256686">
    <property type="component" value="Unassembled WGS sequence"/>
</dbReference>
<name>A0A3D9CAJ5_9FLAO</name>
<accession>A0A3D9CAJ5</accession>
<proteinExistence type="predicted"/>
<sequence>MKNYRKEFNYIIYYSDSTNEQDDLYFYTESFGQYKMNGIFKLTLGLHFPEILFLPKIENIHESWPPYVDYRIMQSAQDVYLGLLYEQSYIVLPDKQWAGTVKIIEKEVKNVRTQSDSDAQFTYKSTLFFITEEEYEIYRQEAEKIHELNDLEEYREYETISKTRTEDLEKYMKVPGFIKEKILPYFDDRDLYEISRKRDEEGNIIFTQTIGNK</sequence>
<dbReference type="RefSeq" id="WP_115970688.1">
    <property type="nucleotide sequence ID" value="NZ_QNVT01000008.1"/>
</dbReference>
<evidence type="ECO:0000313" key="2">
    <source>
        <dbReference type="Proteomes" id="UP000256686"/>
    </source>
</evidence>
<evidence type="ECO:0000313" key="1">
    <source>
        <dbReference type="EMBL" id="REC62492.1"/>
    </source>
</evidence>
<keyword evidence="2" id="KW-1185">Reference proteome</keyword>
<dbReference type="AlphaFoldDB" id="A0A3D9CAJ5"/>
<gene>
    <name evidence="1" type="ORF">DRF65_10390</name>
</gene>
<reference evidence="2" key="1">
    <citation type="submission" date="2018-06" db="EMBL/GenBank/DDBJ databases">
        <authorList>
            <person name="Lum Nde A."/>
            <person name="Hugo C."/>
        </authorList>
    </citation>
    <scope>NUCLEOTIDE SEQUENCE [LARGE SCALE GENOMIC DNA]</scope>
    <source>
        <strain evidence="2">1_F178</strain>
    </source>
</reference>
<dbReference type="EMBL" id="QNVT01000008">
    <property type="protein sequence ID" value="REC62492.1"/>
    <property type="molecule type" value="Genomic_DNA"/>
</dbReference>